<gene>
    <name evidence="14" type="ORF">PSYICH_LOCUS4345</name>
</gene>
<dbReference type="PANTHER" id="PTHR11475">
    <property type="entry name" value="OXIDASE/PEROXIDASE"/>
    <property type="match status" value="1"/>
</dbReference>
<keyword evidence="7" id="KW-0256">Endoplasmic reticulum</keyword>
<feature type="compositionally biased region" description="Polar residues" evidence="12">
    <location>
        <begin position="23"/>
        <end position="43"/>
    </location>
</feature>
<evidence type="ECO:0000256" key="12">
    <source>
        <dbReference type="SAM" id="MobiDB-lite"/>
    </source>
</evidence>
<dbReference type="InterPro" id="IPR013233">
    <property type="entry name" value="PIG-X/PBN1"/>
</dbReference>
<keyword evidence="10" id="KW-0325">Glycoprotein</keyword>
<accession>A0A9P0GBI0</accession>
<dbReference type="EMBL" id="OV651826">
    <property type="protein sequence ID" value="CAH1103522.1"/>
    <property type="molecule type" value="Genomic_DNA"/>
</dbReference>
<evidence type="ECO:0000256" key="8">
    <source>
        <dbReference type="ARBA" id="ARBA00022989"/>
    </source>
</evidence>
<dbReference type="GO" id="GO:0005789">
    <property type="term" value="C:endoplasmic reticulum membrane"/>
    <property type="evidence" value="ECO:0007669"/>
    <property type="project" value="UniProtKB-SubCell"/>
</dbReference>
<dbReference type="GO" id="GO:0004601">
    <property type="term" value="F:peroxidase activity"/>
    <property type="evidence" value="ECO:0007669"/>
    <property type="project" value="UniProtKB-KW"/>
</dbReference>
<evidence type="ECO:0000256" key="6">
    <source>
        <dbReference type="ARBA" id="ARBA00022692"/>
    </source>
</evidence>
<dbReference type="OrthoDB" id="5546453at2759"/>
<dbReference type="GO" id="GO:0046872">
    <property type="term" value="F:metal ion binding"/>
    <property type="evidence" value="ECO:0007669"/>
    <property type="project" value="UniProtKB-KW"/>
</dbReference>
<dbReference type="AlphaFoldDB" id="A0A9P0GBI0"/>
<evidence type="ECO:0000256" key="13">
    <source>
        <dbReference type="SAM" id="SignalP"/>
    </source>
</evidence>
<comment type="subcellular location">
    <subcellularLocation>
        <location evidence="1">Endoplasmic reticulum membrane</location>
        <topology evidence="1">Single-pass membrane protein</topology>
    </subcellularLocation>
</comment>
<dbReference type="PROSITE" id="PS50292">
    <property type="entry name" value="PEROXIDASE_3"/>
    <property type="match status" value="1"/>
</dbReference>
<evidence type="ECO:0000313" key="14">
    <source>
        <dbReference type="EMBL" id="CAH1103522.1"/>
    </source>
</evidence>
<dbReference type="Proteomes" id="UP001153636">
    <property type="component" value="Chromosome 14"/>
</dbReference>
<dbReference type="Pfam" id="PF08320">
    <property type="entry name" value="PIG-X"/>
    <property type="match status" value="1"/>
</dbReference>
<protein>
    <submittedName>
        <fullName evidence="14">Uncharacterized protein</fullName>
    </submittedName>
</protein>
<keyword evidence="4" id="KW-0337">GPI-anchor biosynthesis</keyword>
<dbReference type="GO" id="GO:0006979">
    <property type="term" value="P:response to oxidative stress"/>
    <property type="evidence" value="ECO:0007669"/>
    <property type="project" value="InterPro"/>
</dbReference>
<name>A0A9P0GBI0_9CUCU</name>
<evidence type="ECO:0000256" key="1">
    <source>
        <dbReference type="ARBA" id="ARBA00004389"/>
    </source>
</evidence>
<dbReference type="SUPFAM" id="SSF48113">
    <property type="entry name" value="Heme-dependent peroxidases"/>
    <property type="match status" value="1"/>
</dbReference>
<evidence type="ECO:0000256" key="5">
    <source>
        <dbReference type="ARBA" id="ARBA00022559"/>
    </source>
</evidence>
<evidence type="ECO:0000256" key="10">
    <source>
        <dbReference type="ARBA" id="ARBA00023180"/>
    </source>
</evidence>
<feature type="binding site" description="axial binding residue" evidence="11">
    <location>
        <position position="655"/>
    </location>
    <ligand>
        <name>heme b</name>
        <dbReference type="ChEBI" id="CHEBI:60344"/>
    </ligand>
    <ligandPart>
        <name>Fe</name>
        <dbReference type="ChEBI" id="CHEBI:18248"/>
    </ligandPart>
</feature>
<dbReference type="InterPro" id="IPR037120">
    <property type="entry name" value="Haem_peroxidase_sf_animal"/>
</dbReference>
<feature type="region of interest" description="Disordered" evidence="12">
    <location>
        <begin position="23"/>
        <end position="44"/>
    </location>
</feature>
<evidence type="ECO:0000256" key="3">
    <source>
        <dbReference type="ARBA" id="ARBA00010345"/>
    </source>
</evidence>
<evidence type="ECO:0000256" key="4">
    <source>
        <dbReference type="ARBA" id="ARBA00022502"/>
    </source>
</evidence>
<evidence type="ECO:0000256" key="2">
    <source>
        <dbReference type="ARBA" id="ARBA00004687"/>
    </source>
</evidence>
<comment type="pathway">
    <text evidence="2">Glycolipid biosynthesis; glycosylphosphatidylinositol-anchor biosynthesis.</text>
</comment>
<proteinExistence type="inferred from homology"/>
<keyword evidence="11" id="KW-0479">Metal-binding</keyword>
<reference evidence="14" key="1">
    <citation type="submission" date="2022-01" db="EMBL/GenBank/DDBJ databases">
        <authorList>
            <person name="King R."/>
        </authorList>
    </citation>
    <scope>NUCLEOTIDE SEQUENCE</scope>
</reference>
<feature type="signal peptide" evidence="13">
    <location>
        <begin position="1"/>
        <end position="20"/>
    </location>
</feature>
<comment type="similarity">
    <text evidence="3">Belongs to the PIGX family.</text>
</comment>
<dbReference type="GO" id="GO:0020037">
    <property type="term" value="F:heme binding"/>
    <property type="evidence" value="ECO:0007669"/>
    <property type="project" value="InterPro"/>
</dbReference>
<evidence type="ECO:0000256" key="7">
    <source>
        <dbReference type="ARBA" id="ARBA00022824"/>
    </source>
</evidence>
<organism evidence="14 15">
    <name type="scientific">Psylliodes chrysocephalus</name>
    <dbReference type="NCBI Taxonomy" id="3402493"/>
    <lineage>
        <taxon>Eukaryota</taxon>
        <taxon>Metazoa</taxon>
        <taxon>Ecdysozoa</taxon>
        <taxon>Arthropoda</taxon>
        <taxon>Hexapoda</taxon>
        <taxon>Insecta</taxon>
        <taxon>Pterygota</taxon>
        <taxon>Neoptera</taxon>
        <taxon>Endopterygota</taxon>
        <taxon>Coleoptera</taxon>
        <taxon>Polyphaga</taxon>
        <taxon>Cucujiformia</taxon>
        <taxon>Chrysomeloidea</taxon>
        <taxon>Chrysomelidae</taxon>
        <taxon>Galerucinae</taxon>
        <taxon>Alticini</taxon>
        <taxon>Psylliodes</taxon>
    </lineage>
</organism>
<dbReference type="Pfam" id="PF03098">
    <property type="entry name" value="An_peroxidase"/>
    <property type="match status" value="2"/>
</dbReference>
<feature type="chain" id="PRO_5040236625" evidence="13">
    <location>
        <begin position="21"/>
        <end position="830"/>
    </location>
</feature>
<keyword evidence="5" id="KW-0575">Peroxidase</keyword>
<keyword evidence="15" id="KW-1185">Reference proteome</keyword>
<dbReference type="Gene3D" id="1.10.640.10">
    <property type="entry name" value="Haem peroxidase domain superfamily, animal type"/>
    <property type="match status" value="1"/>
</dbReference>
<sequence>MNFLSFFLGVFGSFITTASSQQNVSQNMPPANNNSVSNTTPNYSRKPENWPGEYNGGNNNRTLFADWLLNGNWSSNFRPPSHNRVFEYPGYDGWYNNLARPDSGAIVTCTVNCQQECFKLKTSITQKIEQEGFHRDIWWLLETADVSKETWIQSKCNLALKLEISNSMFVNPDELAELNRMGELRGYIEGKIDVEAPAHEATHHTVYMFLNNSEIDRMTITLPIHLRYQRGQITGGYGKAPLRKPSLLVWCPDSLNIICGKGLKVEAPCDEKANSVCIWKNLTYYAHFDDLELFVPVGDLDDYPLVSIVTLLLGCAGCIYILSVLSTTPLPLLRRWPAAYQDGTYLPSGFDRPNPIQLSEELLSGDIGQMSKNGKNALLVFFGQQVVEEILDAQRPACPPEYFNIPVPENHTYRTHPGHSELPLLRTRYDMRTGYSPNNPRQQLNEITPYLDGGLFYGITKQWSDQLRTYSNRTVDNDGRLAFSHNGLFPEYNIDRIPMANPPPPFYHADYVKAHETAKVNRFFIYSLCSLPTARMAVSSENVAIMPCLSYHRYTSELGNPRGNENAFLLTFGVMWFRWHNYLANRIRHHHDDWTSEKVYNEARKWVIATQQRLYMYDWLPEYLNKKLPDYKKYDASIDPQIDQFFQAAAFRFGHTLVVPGVYLRGYTRENCTTKFNNWNKNAIRTCNIFWRPQEPMLTKTDDNATLIDIDRILMGMSVQLSEKEDHTIVEDLRGNVFGPLEFPRRDLMAINIQRGRDHGLPDFNSARRAHLMHRNMTSMNFDNPVYRKTTEDQFSLEKNHFQPQTRPYLSTVGEEASEPLTKIYLTDPV</sequence>
<dbReference type="GO" id="GO:0006506">
    <property type="term" value="P:GPI anchor biosynthetic process"/>
    <property type="evidence" value="ECO:0007669"/>
    <property type="project" value="UniProtKB-KW"/>
</dbReference>
<evidence type="ECO:0000256" key="11">
    <source>
        <dbReference type="PIRSR" id="PIRSR619791-2"/>
    </source>
</evidence>
<keyword evidence="13" id="KW-0732">Signal</keyword>
<keyword evidence="8" id="KW-1133">Transmembrane helix</keyword>
<dbReference type="SMART" id="SM00780">
    <property type="entry name" value="PIG-X"/>
    <property type="match status" value="1"/>
</dbReference>
<keyword evidence="9" id="KW-0472">Membrane</keyword>
<dbReference type="PANTHER" id="PTHR11475:SF144">
    <property type="entry name" value="NAD(P)H OXIDASE (H2O2-FORMING)"/>
    <property type="match status" value="1"/>
</dbReference>
<evidence type="ECO:0000313" key="15">
    <source>
        <dbReference type="Proteomes" id="UP001153636"/>
    </source>
</evidence>
<evidence type="ECO:0000256" key="9">
    <source>
        <dbReference type="ARBA" id="ARBA00023136"/>
    </source>
</evidence>
<keyword evidence="6" id="KW-0812">Transmembrane</keyword>
<keyword evidence="11" id="KW-0408">Iron</keyword>
<keyword evidence="5" id="KW-0560">Oxidoreductase</keyword>
<keyword evidence="11" id="KW-0349">Heme</keyword>
<dbReference type="PRINTS" id="PR00457">
    <property type="entry name" value="ANPEROXIDASE"/>
</dbReference>
<dbReference type="InterPro" id="IPR019791">
    <property type="entry name" value="Haem_peroxidase_animal"/>
</dbReference>
<dbReference type="InterPro" id="IPR010255">
    <property type="entry name" value="Haem_peroxidase_sf"/>
</dbReference>